<evidence type="ECO:0000256" key="6">
    <source>
        <dbReference type="SAM" id="Phobius"/>
    </source>
</evidence>
<accession>A0ABW9RXX2</accession>
<dbReference type="PIRSF" id="PIRSF035875">
    <property type="entry name" value="RNase_BN"/>
    <property type="match status" value="1"/>
</dbReference>
<feature type="transmembrane region" description="Helical" evidence="6">
    <location>
        <begin position="182"/>
        <end position="200"/>
    </location>
</feature>
<name>A0ABW9RXX2_9BACT</name>
<comment type="subcellular location">
    <subcellularLocation>
        <location evidence="1">Cell membrane</location>
        <topology evidence="1">Multi-pass membrane protein</topology>
    </subcellularLocation>
</comment>
<dbReference type="NCBIfam" id="TIGR00765">
    <property type="entry name" value="yihY_not_rbn"/>
    <property type="match status" value="1"/>
</dbReference>
<proteinExistence type="predicted"/>
<dbReference type="Pfam" id="PF03631">
    <property type="entry name" value="Virul_fac_BrkB"/>
    <property type="match status" value="1"/>
</dbReference>
<dbReference type="EMBL" id="SMLW01000671">
    <property type="protein sequence ID" value="MTI28746.1"/>
    <property type="molecule type" value="Genomic_DNA"/>
</dbReference>
<feature type="transmembrane region" description="Helical" evidence="6">
    <location>
        <begin position="27"/>
        <end position="54"/>
    </location>
</feature>
<evidence type="ECO:0000313" key="8">
    <source>
        <dbReference type="Proteomes" id="UP000798808"/>
    </source>
</evidence>
<comment type="caution">
    <text evidence="7">The sequence shown here is derived from an EMBL/GenBank/DDBJ whole genome shotgun (WGS) entry which is preliminary data.</text>
</comment>
<reference evidence="7 8" key="1">
    <citation type="submission" date="2019-02" db="EMBL/GenBank/DDBJ databases">
        <authorList>
            <person name="Goldberg S.R."/>
            <person name="Haltli B.A."/>
            <person name="Correa H."/>
            <person name="Russell K.G."/>
        </authorList>
    </citation>
    <scope>NUCLEOTIDE SEQUENCE [LARGE SCALE GENOMIC DNA]</scope>
    <source>
        <strain evidence="7 8">JCM 16186</strain>
    </source>
</reference>
<sequence>MSTRSGNYWKQAAVGVKGQLNQDHVSIVAAGIAFYFFMAIFPAIAAVVSIYGLIMDPAEVEQQISQISGELPEQASSLISDILKGISAEPDHALGWSLALGILLSLWSANKGTSAVFEGVNIAYNEIDERGFLKKYAITLLFTLAGVITGFLCIAFVVGFPAIVDRINLPSTLKTIVQWTRWPLLAVVVMGALSLIYKVAPDRVGNSKFQRTMPGALMATIFWLFGSLLFTLYIDNFGSYDETYGSFAAIIILMLWFYLTGFIILLGAEFNSQIERQVAKGTASQKPHKEHDIWFSYEQEEKEEPVKRHE</sequence>
<evidence type="ECO:0000256" key="2">
    <source>
        <dbReference type="ARBA" id="ARBA00022475"/>
    </source>
</evidence>
<feature type="transmembrane region" description="Helical" evidence="6">
    <location>
        <begin position="246"/>
        <end position="268"/>
    </location>
</feature>
<keyword evidence="5 6" id="KW-0472">Membrane</keyword>
<feature type="transmembrane region" description="Helical" evidence="6">
    <location>
        <begin position="136"/>
        <end position="162"/>
    </location>
</feature>
<evidence type="ECO:0000313" key="7">
    <source>
        <dbReference type="EMBL" id="MTI28746.1"/>
    </source>
</evidence>
<evidence type="ECO:0000256" key="3">
    <source>
        <dbReference type="ARBA" id="ARBA00022692"/>
    </source>
</evidence>
<feature type="transmembrane region" description="Helical" evidence="6">
    <location>
        <begin position="212"/>
        <end position="234"/>
    </location>
</feature>
<dbReference type="PANTHER" id="PTHR30213:SF0">
    <property type="entry name" value="UPF0761 MEMBRANE PROTEIN YIHY"/>
    <property type="match status" value="1"/>
</dbReference>
<keyword evidence="3 6" id="KW-0812">Transmembrane</keyword>
<keyword evidence="4 6" id="KW-1133">Transmembrane helix</keyword>
<dbReference type="RefSeq" id="WP_155176570.1">
    <property type="nucleotide sequence ID" value="NZ_BAAAFL010000049.1"/>
</dbReference>
<dbReference type="InterPro" id="IPR017039">
    <property type="entry name" value="Virul_fac_BrkB"/>
</dbReference>
<keyword evidence="2" id="KW-1003">Cell membrane</keyword>
<protein>
    <submittedName>
        <fullName evidence="7">YihY/virulence factor BrkB family protein</fullName>
    </submittedName>
</protein>
<evidence type="ECO:0000256" key="5">
    <source>
        <dbReference type="ARBA" id="ARBA00023136"/>
    </source>
</evidence>
<keyword evidence="8" id="KW-1185">Reference proteome</keyword>
<dbReference type="PANTHER" id="PTHR30213">
    <property type="entry name" value="INNER MEMBRANE PROTEIN YHJD"/>
    <property type="match status" value="1"/>
</dbReference>
<dbReference type="Proteomes" id="UP000798808">
    <property type="component" value="Unassembled WGS sequence"/>
</dbReference>
<evidence type="ECO:0000256" key="1">
    <source>
        <dbReference type="ARBA" id="ARBA00004651"/>
    </source>
</evidence>
<gene>
    <name evidence="7" type="ORF">E1163_27555</name>
</gene>
<organism evidence="7 8">
    <name type="scientific">Fulvivirga kasyanovii</name>
    <dbReference type="NCBI Taxonomy" id="396812"/>
    <lineage>
        <taxon>Bacteria</taxon>
        <taxon>Pseudomonadati</taxon>
        <taxon>Bacteroidota</taxon>
        <taxon>Cytophagia</taxon>
        <taxon>Cytophagales</taxon>
        <taxon>Fulvivirgaceae</taxon>
        <taxon>Fulvivirga</taxon>
    </lineage>
</organism>
<evidence type="ECO:0000256" key="4">
    <source>
        <dbReference type="ARBA" id="ARBA00022989"/>
    </source>
</evidence>